<protein>
    <submittedName>
        <fullName evidence="1">Uncharacterized protein</fullName>
    </submittedName>
</protein>
<keyword evidence="2" id="KW-1185">Reference proteome</keyword>
<dbReference type="InParanoid" id="A0A2J6TD00"/>
<name>A0A2J6TD00_9HELO</name>
<gene>
    <name evidence="1" type="ORF">K444DRAFT_612173</name>
</gene>
<dbReference type="Proteomes" id="UP000235371">
    <property type="component" value="Unassembled WGS sequence"/>
</dbReference>
<dbReference type="GeneID" id="36588155"/>
<dbReference type="AlphaFoldDB" id="A0A2J6TD00"/>
<evidence type="ECO:0000313" key="1">
    <source>
        <dbReference type="EMBL" id="PMD60890.1"/>
    </source>
</evidence>
<accession>A0A2J6TD00</accession>
<organism evidence="1 2">
    <name type="scientific">Hyaloscypha bicolor E</name>
    <dbReference type="NCBI Taxonomy" id="1095630"/>
    <lineage>
        <taxon>Eukaryota</taxon>
        <taxon>Fungi</taxon>
        <taxon>Dikarya</taxon>
        <taxon>Ascomycota</taxon>
        <taxon>Pezizomycotina</taxon>
        <taxon>Leotiomycetes</taxon>
        <taxon>Helotiales</taxon>
        <taxon>Hyaloscyphaceae</taxon>
        <taxon>Hyaloscypha</taxon>
        <taxon>Hyaloscypha bicolor</taxon>
    </lineage>
</organism>
<dbReference type="EMBL" id="KZ613787">
    <property type="protein sequence ID" value="PMD60890.1"/>
    <property type="molecule type" value="Genomic_DNA"/>
</dbReference>
<reference evidence="1 2" key="1">
    <citation type="submission" date="2016-04" db="EMBL/GenBank/DDBJ databases">
        <title>A degradative enzymes factory behind the ericoid mycorrhizal symbiosis.</title>
        <authorList>
            <consortium name="DOE Joint Genome Institute"/>
            <person name="Martino E."/>
            <person name="Morin E."/>
            <person name="Grelet G."/>
            <person name="Kuo A."/>
            <person name="Kohler A."/>
            <person name="Daghino S."/>
            <person name="Barry K."/>
            <person name="Choi C."/>
            <person name="Cichocki N."/>
            <person name="Clum A."/>
            <person name="Copeland A."/>
            <person name="Hainaut M."/>
            <person name="Haridas S."/>
            <person name="Labutti K."/>
            <person name="Lindquist E."/>
            <person name="Lipzen A."/>
            <person name="Khouja H.-R."/>
            <person name="Murat C."/>
            <person name="Ohm R."/>
            <person name="Olson A."/>
            <person name="Spatafora J."/>
            <person name="Veneault-Fourrey C."/>
            <person name="Henrissat B."/>
            <person name="Grigoriev I."/>
            <person name="Martin F."/>
            <person name="Perotto S."/>
        </authorList>
    </citation>
    <scope>NUCLEOTIDE SEQUENCE [LARGE SCALE GENOMIC DNA]</scope>
    <source>
        <strain evidence="1 2">E</strain>
    </source>
</reference>
<evidence type="ECO:0000313" key="2">
    <source>
        <dbReference type="Proteomes" id="UP000235371"/>
    </source>
</evidence>
<proteinExistence type="predicted"/>
<dbReference type="RefSeq" id="XP_024737794.1">
    <property type="nucleotide sequence ID" value="XM_024880078.1"/>
</dbReference>
<sequence>MLMRNTTTSAFNDSLLPSHNLPGDSRINHRIYLAVFVQRDPPLNSNSTLSGIRSGNQPQFSVIKASGEISLRVPKQSHPGVPFQPALDIISFEDMSEGGINWAPKSIKSQNLKLSNIQSLAIPYTQSGTMHARQGPPRFGGRSLDFETTEGAYLFQANHFCVHSEVRFEHAR</sequence>